<reference evidence="5 6" key="1">
    <citation type="submission" date="2018-08" db="EMBL/GenBank/DDBJ databases">
        <title>A genome reference for cultivated species of the human gut microbiota.</title>
        <authorList>
            <person name="Zou Y."/>
            <person name="Xue W."/>
            <person name="Luo G."/>
        </authorList>
    </citation>
    <scope>NUCLEOTIDE SEQUENCE [LARGE SCALE GENOMIC DNA]</scope>
    <source>
        <strain evidence="4 5">AM16-50</strain>
        <strain evidence="3 6">AM50-15</strain>
    </source>
</reference>
<accession>A0A3R5ZXM8</accession>
<dbReference type="AlphaFoldDB" id="A0A3R5ZXM8"/>
<feature type="domain" description="Glycosyltransferase 2-like" evidence="2">
    <location>
        <begin position="4"/>
        <end position="189"/>
    </location>
</feature>
<dbReference type="SUPFAM" id="SSF53448">
    <property type="entry name" value="Nucleotide-diphospho-sugar transferases"/>
    <property type="match status" value="1"/>
</dbReference>
<dbReference type="InterPro" id="IPR029044">
    <property type="entry name" value="Nucleotide-diphossugar_trans"/>
</dbReference>
<evidence type="ECO:0000256" key="1">
    <source>
        <dbReference type="SAM" id="Phobius"/>
    </source>
</evidence>
<dbReference type="Proteomes" id="UP000285173">
    <property type="component" value="Unassembled WGS sequence"/>
</dbReference>
<gene>
    <name evidence="4" type="ORF">DW191_10045</name>
    <name evidence="3" type="ORF">DW986_18985</name>
</gene>
<comment type="caution">
    <text evidence="3">The sequence shown here is derived from an EMBL/GenBank/DDBJ whole genome shotgun (WGS) entry which is preliminary data.</text>
</comment>
<dbReference type="Gene3D" id="3.90.550.10">
    <property type="entry name" value="Spore Coat Polysaccharide Biosynthesis Protein SpsA, Chain A"/>
    <property type="match status" value="1"/>
</dbReference>
<sequence length="389" mass="44961">MKLSIIIVNYNVKYFLEQCLCSVRAAIAGMEAEVLVVDNHSADGSVEYLRPRFPEVTFIENKDNPGFAKANNQAIRISSGEYVLLLNPDTVIGEESVRSLCFFMDEHPEAGGIGVKMLDGHGVFLAESKRSFPSPWVSFCKIFGLSKLFPSSRLFARYSLPYLNKEKQHKVEVLAGAFMFLRRKALDKVGLLDESFFMYGEDIDLSYRIVQGGYVNYYIPERILHYKGESTKHGDIKYVKAFYGAMLIFYRKYYPHSGWLMSMLIRLAVLLKASLSVAGGMLGLKRKPRAKHRRLLVLCREEEFEKVKAACVKRMPDLEYVNLWNLNEERVMDAICRRNQMKRFTDLVFCYPDARFEQMLLLMDKVADKRINYHIVINGELIIDNWKLR</sequence>
<dbReference type="GO" id="GO:0016740">
    <property type="term" value="F:transferase activity"/>
    <property type="evidence" value="ECO:0007669"/>
    <property type="project" value="UniProtKB-KW"/>
</dbReference>
<evidence type="ECO:0000313" key="6">
    <source>
        <dbReference type="Proteomes" id="UP000285173"/>
    </source>
</evidence>
<dbReference type="Pfam" id="PF00535">
    <property type="entry name" value="Glycos_transf_2"/>
    <property type="match status" value="1"/>
</dbReference>
<organism evidence="3 6">
    <name type="scientific">Parabacteroides merdae</name>
    <dbReference type="NCBI Taxonomy" id="46503"/>
    <lineage>
        <taxon>Bacteria</taxon>
        <taxon>Pseudomonadati</taxon>
        <taxon>Bacteroidota</taxon>
        <taxon>Bacteroidia</taxon>
        <taxon>Bacteroidales</taxon>
        <taxon>Tannerellaceae</taxon>
        <taxon>Parabacteroides</taxon>
    </lineage>
</organism>
<name>A0A3R5ZXM8_9BACT</name>
<evidence type="ECO:0000313" key="4">
    <source>
        <dbReference type="EMBL" id="RHH77874.1"/>
    </source>
</evidence>
<protein>
    <submittedName>
        <fullName evidence="3">Glycosyltransferase family 2 protein</fullName>
    </submittedName>
</protein>
<evidence type="ECO:0000313" key="3">
    <source>
        <dbReference type="EMBL" id="RGZ42956.1"/>
    </source>
</evidence>
<dbReference type="Proteomes" id="UP000283732">
    <property type="component" value="Unassembled WGS sequence"/>
</dbReference>
<dbReference type="EMBL" id="QSEF01000044">
    <property type="protein sequence ID" value="RGZ42956.1"/>
    <property type="molecule type" value="Genomic_DNA"/>
</dbReference>
<evidence type="ECO:0000313" key="5">
    <source>
        <dbReference type="Proteomes" id="UP000283732"/>
    </source>
</evidence>
<dbReference type="PANTHER" id="PTHR43179">
    <property type="entry name" value="RHAMNOSYLTRANSFERASE WBBL"/>
    <property type="match status" value="1"/>
</dbReference>
<proteinExistence type="predicted"/>
<feature type="transmembrane region" description="Helical" evidence="1">
    <location>
        <begin position="259"/>
        <end position="284"/>
    </location>
</feature>
<dbReference type="EMBL" id="QRKC01000003">
    <property type="protein sequence ID" value="RHH77874.1"/>
    <property type="molecule type" value="Genomic_DNA"/>
</dbReference>
<keyword evidence="3" id="KW-0808">Transferase</keyword>
<dbReference type="InterPro" id="IPR001173">
    <property type="entry name" value="Glyco_trans_2-like"/>
</dbReference>
<dbReference type="PANTHER" id="PTHR43179:SF7">
    <property type="entry name" value="RHAMNOSYLTRANSFERASE WBBL"/>
    <property type="match status" value="1"/>
</dbReference>
<dbReference type="CDD" id="cd04186">
    <property type="entry name" value="GT_2_like_c"/>
    <property type="match status" value="1"/>
</dbReference>
<keyword evidence="1" id="KW-0472">Membrane</keyword>
<keyword evidence="1" id="KW-1133">Transmembrane helix</keyword>
<evidence type="ECO:0000259" key="2">
    <source>
        <dbReference type="Pfam" id="PF00535"/>
    </source>
</evidence>
<dbReference type="RefSeq" id="WP_005643751.1">
    <property type="nucleotide sequence ID" value="NZ_JADMWK010000017.1"/>
</dbReference>
<keyword evidence="1" id="KW-0812">Transmembrane</keyword>